<name>A0AAE0RRX2_9BIVA</name>
<sequence length="106" mass="12606">MFWWHYHYHSKENLVMIQRLSKTSIHLDMRQEDMLRYIVVDGSNVAMAYFRYVMPLIDNETFIWSCPCISIYLNVCKIEDADVGTQQVLRIKVDISSTLELNLQTQ</sequence>
<evidence type="ECO:0000313" key="1">
    <source>
        <dbReference type="EMBL" id="KAK3578454.1"/>
    </source>
</evidence>
<dbReference type="Proteomes" id="UP001195483">
    <property type="component" value="Unassembled WGS sequence"/>
</dbReference>
<keyword evidence="2" id="KW-1185">Reference proteome</keyword>
<evidence type="ECO:0000313" key="2">
    <source>
        <dbReference type="Proteomes" id="UP001195483"/>
    </source>
</evidence>
<proteinExistence type="predicted"/>
<reference evidence="1" key="1">
    <citation type="journal article" date="2021" name="Genome Biol. Evol.">
        <title>A High-Quality Reference Genome for a Parasitic Bivalve with Doubly Uniparental Inheritance (Bivalvia: Unionida).</title>
        <authorList>
            <person name="Smith C.H."/>
        </authorList>
    </citation>
    <scope>NUCLEOTIDE SEQUENCE</scope>
    <source>
        <strain evidence="1">CHS0354</strain>
    </source>
</reference>
<gene>
    <name evidence="1" type="ORF">CHS0354_038540</name>
</gene>
<protein>
    <submittedName>
        <fullName evidence="1">Uncharacterized protein</fullName>
    </submittedName>
</protein>
<accession>A0AAE0RRX2</accession>
<reference evidence="1" key="3">
    <citation type="submission" date="2023-05" db="EMBL/GenBank/DDBJ databases">
        <authorList>
            <person name="Smith C.H."/>
        </authorList>
    </citation>
    <scope>NUCLEOTIDE SEQUENCE</scope>
    <source>
        <strain evidence="1">CHS0354</strain>
        <tissue evidence="1">Mantle</tissue>
    </source>
</reference>
<dbReference type="EMBL" id="JAEAOA010002241">
    <property type="protein sequence ID" value="KAK3578454.1"/>
    <property type="molecule type" value="Genomic_DNA"/>
</dbReference>
<comment type="caution">
    <text evidence="1">The sequence shown here is derived from an EMBL/GenBank/DDBJ whole genome shotgun (WGS) entry which is preliminary data.</text>
</comment>
<reference evidence="1" key="2">
    <citation type="journal article" date="2021" name="Genome Biol. Evol.">
        <title>Developing a high-quality reference genome for a parasitic bivalve with doubly uniparental inheritance (Bivalvia: Unionida).</title>
        <authorList>
            <person name="Smith C.H."/>
        </authorList>
    </citation>
    <scope>NUCLEOTIDE SEQUENCE</scope>
    <source>
        <strain evidence="1">CHS0354</strain>
        <tissue evidence="1">Mantle</tissue>
    </source>
</reference>
<organism evidence="1 2">
    <name type="scientific">Potamilus streckersoni</name>
    <dbReference type="NCBI Taxonomy" id="2493646"/>
    <lineage>
        <taxon>Eukaryota</taxon>
        <taxon>Metazoa</taxon>
        <taxon>Spiralia</taxon>
        <taxon>Lophotrochozoa</taxon>
        <taxon>Mollusca</taxon>
        <taxon>Bivalvia</taxon>
        <taxon>Autobranchia</taxon>
        <taxon>Heteroconchia</taxon>
        <taxon>Palaeoheterodonta</taxon>
        <taxon>Unionida</taxon>
        <taxon>Unionoidea</taxon>
        <taxon>Unionidae</taxon>
        <taxon>Ambleminae</taxon>
        <taxon>Lampsilini</taxon>
        <taxon>Potamilus</taxon>
    </lineage>
</organism>
<dbReference type="AlphaFoldDB" id="A0AAE0RRX2"/>